<dbReference type="OrthoDB" id="1470350at2759"/>
<reference evidence="2 3" key="1">
    <citation type="submission" date="2014-04" db="EMBL/GenBank/DDBJ databases">
        <title>Evolutionary Origins and Diversification of the Mycorrhizal Mutualists.</title>
        <authorList>
            <consortium name="DOE Joint Genome Institute"/>
            <consortium name="Mycorrhizal Genomics Consortium"/>
            <person name="Kohler A."/>
            <person name="Kuo A."/>
            <person name="Nagy L.G."/>
            <person name="Floudas D."/>
            <person name="Copeland A."/>
            <person name="Barry K.W."/>
            <person name="Cichocki N."/>
            <person name="Veneault-Fourrey C."/>
            <person name="LaButti K."/>
            <person name="Lindquist E.A."/>
            <person name="Lipzen A."/>
            <person name="Lundell T."/>
            <person name="Morin E."/>
            <person name="Murat C."/>
            <person name="Riley R."/>
            <person name="Ohm R."/>
            <person name="Sun H."/>
            <person name="Tunlid A."/>
            <person name="Henrissat B."/>
            <person name="Grigoriev I.V."/>
            <person name="Hibbett D.S."/>
            <person name="Martin F."/>
        </authorList>
    </citation>
    <scope>NUCLEOTIDE SEQUENCE [LARGE SCALE GENOMIC DNA]</scope>
    <source>
        <strain evidence="2 3">Koide BX008</strain>
    </source>
</reference>
<dbReference type="Proteomes" id="UP000054549">
    <property type="component" value="Unassembled WGS sequence"/>
</dbReference>
<feature type="signal peptide" evidence="1">
    <location>
        <begin position="1"/>
        <end position="16"/>
    </location>
</feature>
<dbReference type="AlphaFoldDB" id="A0A0C2X0K5"/>
<sequence>MFQSLSLLFKVALSVGVLVRNFSFELPDGPETKVDLHRASALPRPKLATESGPQGAASG</sequence>
<dbReference type="EMBL" id="KN818268">
    <property type="protein sequence ID" value="KIL62661.1"/>
    <property type="molecule type" value="Genomic_DNA"/>
</dbReference>
<accession>A0A0C2X0K5</accession>
<proteinExistence type="predicted"/>
<organism evidence="2 3">
    <name type="scientific">Amanita muscaria (strain Koide BX008)</name>
    <dbReference type="NCBI Taxonomy" id="946122"/>
    <lineage>
        <taxon>Eukaryota</taxon>
        <taxon>Fungi</taxon>
        <taxon>Dikarya</taxon>
        <taxon>Basidiomycota</taxon>
        <taxon>Agaricomycotina</taxon>
        <taxon>Agaricomycetes</taxon>
        <taxon>Agaricomycetidae</taxon>
        <taxon>Agaricales</taxon>
        <taxon>Pluteineae</taxon>
        <taxon>Amanitaceae</taxon>
        <taxon>Amanita</taxon>
    </lineage>
</organism>
<name>A0A0C2X0K5_AMAMK</name>
<keyword evidence="1" id="KW-0732">Signal</keyword>
<gene>
    <name evidence="2" type="ORF">M378DRAFT_165494</name>
</gene>
<keyword evidence="3" id="KW-1185">Reference proteome</keyword>
<evidence type="ECO:0000256" key="1">
    <source>
        <dbReference type="SAM" id="SignalP"/>
    </source>
</evidence>
<evidence type="ECO:0000313" key="3">
    <source>
        <dbReference type="Proteomes" id="UP000054549"/>
    </source>
</evidence>
<protein>
    <submittedName>
        <fullName evidence="2">Uncharacterized protein</fullName>
    </submittedName>
</protein>
<feature type="non-terminal residue" evidence="2">
    <location>
        <position position="1"/>
    </location>
</feature>
<dbReference type="HOGENOM" id="CLU_2960258_0_0_1"/>
<dbReference type="InParanoid" id="A0A0C2X0K5"/>
<feature type="chain" id="PRO_5002158633" evidence="1">
    <location>
        <begin position="17"/>
        <end position="59"/>
    </location>
</feature>
<evidence type="ECO:0000313" key="2">
    <source>
        <dbReference type="EMBL" id="KIL62661.1"/>
    </source>
</evidence>